<evidence type="ECO:0000313" key="2">
    <source>
        <dbReference type="Proteomes" id="UP001464555"/>
    </source>
</evidence>
<protein>
    <submittedName>
        <fullName evidence="1">Uncharacterized protein</fullName>
    </submittedName>
</protein>
<proteinExistence type="predicted"/>
<evidence type="ECO:0000313" key="1">
    <source>
        <dbReference type="EMBL" id="MEL1243529.1"/>
    </source>
</evidence>
<sequence>MKIVAIFDIIEESLYSVQYDSENKNEFRRLFDLWNDPIYLHDFFTNHIGDLHSGVWGSISIEEAIERTRREAKMMEAKILELAETGKTSKYDNLSEYFRPLTLKETGRKLERDKGKGLNKHNWLRVYAIRIDSNTFVICGGAIKLTADMNERAHLLLELEKFNIAQEYLKDEENPDLEFIEL</sequence>
<dbReference type="EMBL" id="JBBYHR010000002">
    <property type="protein sequence ID" value="MEL1243529.1"/>
    <property type="molecule type" value="Genomic_DNA"/>
</dbReference>
<name>A0ABU9HTN4_9FLAO</name>
<gene>
    <name evidence="1" type="ORF">AAEO56_04585</name>
</gene>
<dbReference type="Proteomes" id="UP001464555">
    <property type="component" value="Unassembled WGS sequence"/>
</dbReference>
<keyword evidence="2" id="KW-1185">Reference proteome</keyword>
<reference evidence="1 2" key="1">
    <citation type="submission" date="2024-04" db="EMBL/GenBank/DDBJ databases">
        <title>Flavobacterium sp. DGU11 16S ribosomal RNA gene Genome sequencing and assembly.</title>
        <authorList>
            <person name="Park S."/>
        </authorList>
    </citation>
    <scope>NUCLEOTIDE SEQUENCE [LARGE SCALE GENOMIC DNA]</scope>
    <source>
        <strain evidence="1 2">DGU11</strain>
    </source>
</reference>
<comment type="caution">
    <text evidence="1">The sequence shown here is derived from an EMBL/GenBank/DDBJ whole genome shotgun (WGS) entry which is preliminary data.</text>
</comment>
<accession>A0ABU9HTN4</accession>
<organism evidence="1 2">
    <name type="scientific">Flavobacterium arundinis</name>
    <dbReference type="NCBI Taxonomy" id="3139143"/>
    <lineage>
        <taxon>Bacteria</taxon>
        <taxon>Pseudomonadati</taxon>
        <taxon>Bacteroidota</taxon>
        <taxon>Flavobacteriia</taxon>
        <taxon>Flavobacteriales</taxon>
        <taxon>Flavobacteriaceae</taxon>
        <taxon>Flavobacterium</taxon>
    </lineage>
</organism>
<dbReference type="RefSeq" id="WP_341695845.1">
    <property type="nucleotide sequence ID" value="NZ_JBBYHR010000002.1"/>
</dbReference>